<feature type="repeat" description="WD" evidence="7">
    <location>
        <begin position="256"/>
        <end position="298"/>
    </location>
</feature>
<dbReference type="SMART" id="SM00320">
    <property type="entry name" value="WD40"/>
    <property type="match status" value="6"/>
</dbReference>
<dbReference type="Pfam" id="PF00397">
    <property type="entry name" value="WW"/>
    <property type="match status" value="1"/>
</dbReference>
<proteinExistence type="predicted"/>
<dbReference type="GO" id="GO:0005198">
    <property type="term" value="F:structural molecule activity"/>
    <property type="evidence" value="ECO:0007669"/>
    <property type="project" value="TreeGrafter"/>
</dbReference>
<evidence type="ECO:0000256" key="3">
    <source>
        <dbReference type="ARBA" id="ARBA00022574"/>
    </source>
</evidence>
<feature type="compositionally biased region" description="Polar residues" evidence="8">
    <location>
        <begin position="755"/>
        <end position="773"/>
    </location>
</feature>
<dbReference type="OrthoDB" id="542917at2759"/>
<dbReference type="GO" id="GO:0090110">
    <property type="term" value="P:COPII-coated vesicle cargo loading"/>
    <property type="evidence" value="ECO:0007669"/>
    <property type="project" value="TreeGrafter"/>
</dbReference>
<dbReference type="EMBL" id="JAGRRH010000016">
    <property type="protein sequence ID" value="KAG7353677.1"/>
    <property type="molecule type" value="Genomic_DNA"/>
</dbReference>
<dbReference type="InterPro" id="IPR001202">
    <property type="entry name" value="WW_dom"/>
</dbReference>
<dbReference type="InterPro" id="IPR001680">
    <property type="entry name" value="WD40_rpt"/>
</dbReference>
<dbReference type="SMART" id="SM00456">
    <property type="entry name" value="WW"/>
    <property type="match status" value="1"/>
</dbReference>
<dbReference type="GO" id="GO:0030127">
    <property type="term" value="C:COPII vesicle coat"/>
    <property type="evidence" value="ECO:0007669"/>
    <property type="project" value="TreeGrafter"/>
</dbReference>
<comment type="subcellular location">
    <subcellularLocation>
        <location evidence="1">Endoplasmic reticulum</location>
    </subcellularLocation>
</comment>
<evidence type="ECO:0000256" key="7">
    <source>
        <dbReference type="PROSITE-ProRule" id="PRU00221"/>
    </source>
</evidence>
<dbReference type="CDD" id="cd00201">
    <property type="entry name" value="WW"/>
    <property type="match status" value="1"/>
</dbReference>
<dbReference type="PROSITE" id="PS50020">
    <property type="entry name" value="WW_DOMAIN_2"/>
    <property type="match status" value="1"/>
</dbReference>
<reference evidence="10" key="2">
    <citation type="submission" date="2021-04" db="EMBL/GenBank/DDBJ databases">
        <authorList>
            <person name="Podell S."/>
        </authorList>
    </citation>
    <scope>NUCLEOTIDE SEQUENCE</scope>
    <source>
        <strain evidence="10">Hildebrandi</strain>
    </source>
</reference>
<keyword evidence="3 7" id="KW-0853">WD repeat</keyword>
<feature type="compositionally biased region" description="Low complexity" evidence="8">
    <location>
        <begin position="774"/>
        <end position="805"/>
    </location>
</feature>
<organism evidence="10 11">
    <name type="scientific">Nitzschia inconspicua</name>
    <dbReference type="NCBI Taxonomy" id="303405"/>
    <lineage>
        <taxon>Eukaryota</taxon>
        <taxon>Sar</taxon>
        <taxon>Stramenopiles</taxon>
        <taxon>Ochrophyta</taxon>
        <taxon>Bacillariophyta</taxon>
        <taxon>Bacillariophyceae</taxon>
        <taxon>Bacillariophycidae</taxon>
        <taxon>Bacillariales</taxon>
        <taxon>Bacillariaceae</taxon>
        <taxon>Nitzschia</taxon>
    </lineage>
</organism>
<comment type="caution">
    <text evidence="10">The sequence shown here is derived from an EMBL/GenBank/DDBJ whole genome shotgun (WGS) entry which is preliminary data.</text>
</comment>
<gene>
    <name evidence="10" type="ORF">IV203_003032</name>
</gene>
<dbReference type="InterPro" id="IPR019775">
    <property type="entry name" value="WD40_repeat_CS"/>
</dbReference>
<evidence type="ECO:0000256" key="5">
    <source>
        <dbReference type="ARBA" id="ARBA00022824"/>
    </source>
</evidence>
<dbReference type="PROSITE" id="PS50082">
    <property type="entry name" value="WD_REPEATS_2"/>
    <property type="match status" value="2"/>
</dbReference>
<evidence type="ECO:0000256" key="8">
    <source>
        <dbReference type="SAM" id="MobiDB-lite"/>
    </source>
</evidence>
<dbReference type="AlphaFoldDB" id="A0A9K3L1H3"/>
<dbReference type="GO" id="GO:0070971">
    <property type="term" value="C:endoplasmic reticulum exit site"/>
    <property type="evidence" value="ECO:0007669"/>
    <property type="project" value="TreeGrafter"/>
</dbReference>
<protein>
    <submittedName>
        <fullName evidence="10">WD40 repeat-containing protein</fullName>
    </submittedName>
</protein>
<evidence type="ECO:0000256" key="2">
    <source>
        <dbReference type="ARBA" id="ARBA00022448"/>
    </source>
</evidence>
<keyword evidence="4" id="KW-0677">Repeat</keyword>
<feature type="compositionally biased region" description="Polar residues" evidence="8">
    <location>
        <begin position="845"/>
        <end position="862"/>
    </location>
</feature>
<evidence type="ECO:0000313" key="11">
    <source>
        <dbReference type="Proteomes" id="UP000693970"/>
    </source>
</evidence>
<feature type="region of interest" description="Disordered" evidence="8">
    <location>
        <begin position="839"/>
        <end position="862"/>
    </location>
</feature>
<evidence type="ECO:0000259" key="9">
    <source>
        <dbReference type="PROSITE" id="PS50020"/>
    </source>
</evidence>
<dbReference type="Proteomes" id="UP000693970">
    <property type="component" value="Unassembled WGS sequence"/>
</dbReference>
<feature type="domain" description="WW" evidence="9">
    <location>
        <begin position="801"/>
        <end position="835"/>
    </location>
</feature>
<feature type="repeat" description="WD" evidence="7">
    <location>
        <begin position="163"/>
        <end position="199"/>
    </location>
</feature>
<dbReference type="InterPro" id="IPR040251">
    <property type="entry name" value="SEC31-like"/>
</dbReference>
<dbReference type="PROSITE" id="PS50294">
    <property type="entry name" value="WD_REPEATS_REGION"/>
    <property type="match status" value="2"/>
</dbReference>
<evidence type="ECO:0000256" key="4">
    <source>
        <dbReference type="ARBA" id="ARBA00022737"/>
    </source>
</evidence>
<evidence type="ECO:0000256" key="1">
    <source>
        <dbReference type="ARBA" id="ARBA00004240"/>
    </source>
</evidence>
<dbReference type="Pfam" id="PF12931">
    <property type="entry name" value="TPR_Sec16"/>
    <property type="match status" value="1"/>
</dbReference>
<feature type="region of interest" description="Disordered" evidence="8">
    <location>
        <begin position="749"/>
        <end position="811"/>
    </location>
</feature>
<dbReference type="GO" id="GO:0007029">
    <property type="term" value="P:endoplasmic reticulum organization"/>
    <property type="evidence" value="ECO:0007669"/>
    <property type="project" value="TreeGrafter"/>
</dbReference>
<evidence type="ECO:0000256" key="6">
    <source>
        <dbReference type="ARBA" id="ARBA00022892"/>
    </source>
</evidence>
<feature type="region of interest" description="Disordered" evidence="8">
    <location>
        <begin position="874"/>
        <end position="915"/>
    </location>
</feature>
<sequence>MTKLAQMNDRSSAIAWSALPGHADVLAIGAKEGGGGGFDDTGGELELYDMNLTTRVDPTFLASVKTQSRFASLGWSSSSKYPMGMVAGGMENGAVHIWDPHAVIEQQGSQLIASYDDHGPGAVKALEFNKLVPSQLATGGSDGKVLIFNLDQPDAPPFPPSANTQQRAPITSLAWNTQVPHILASAAADGTVTVWDINNRKAWCELRAENSGQPISAIAWNPKEGLQLLTASADDRNPVIKVWDLRTSTSMPLATLTGHSQGILSMAWCPHDEHMLLTCGKDNRTILWDLYTSRPIGDVPNDPVEQQPQASGNEQSMFGLATTQQRRYDVQWSPIKRGIISTASLDRKVQVHSILGLSSSSGRPPKWMRPSSSVSCGFGGSIVYCGSTDTGVRIRTVVENPQLAKVSRAFESTMDPNNVITFCQSRASIAQTASEKRLWQFMSVIFQSDARHMLLDTLGFDPAIISAKASAYTEDTTSVVNNGVASVSLDDKNQKVAMSPVTQDVVKQALMVGSFEAAVECCLNTGNLADALVLASCGGEELWTRTKDRYFQSQSSQRPFLSVVSSIIRQDFGSFVQASDPAKWQETLAVLSTYSSSTEFPQLCVALGDLLEEAGDHASASLCYMCSLNLDKAVKYWRSQFLAQNNGKTGSDVDMLTLHEFVVKTSVYLLAVGSSAQLSPEDAKLFTIYAEKLAEQGFLVTAAKYCKGNTWEAQVLRDRLYRSRASHRCLAAMGGAPPDFPFVMQDIKKGRAPAQPTSQSSYGQSGVATSNGFQYPQQQQYSQQQSYSTTQPAPAAPTPSDSLPPGWIELQDPGSGLTYYANQSTGEVTWDRPQSALVQAPVAQESVQETQPTSTASNTRNTQLASKYGDGFVSSHSRPELGGQYGNVGTSNPYHNSARPSTAQGSSVIDSRAPVSGNLDTIPELNPEYQPISDTLLSLIDALKGGQLSASDRRQLSEAEKGVAIFVKRLARGDISDAIADKMLAMTTALSSYDWAGAGSIQTALVSQEWRTHKEWLKGVKALVLLATKLYSQ</sequence>
<keyword evidence="6" id="KW-0931">ER-Golgi transport</keyword>
<dbReference type="PANTHER" id="PTHR13923">
    <property type="entry name" value="SEC31-RELATED PROTEIN"/>
    <property type="match status" value="1"/>
</dbReference>
<dbReference type="PROSITE" id="PS00678">
    <property type="entry name" value="WD_REPEATS_1"/>
    <property type="match status" value="2"/>
</dbReference>
<evidence type="ECO:0000313" key="10">
    <source>
        <dbReference type="EMBL" id="KAG7353677.1"/>
    </source>
</evidence>
<name>A0A9K3L1H3_9STRA</name>
<keyword evidence="2" id="KW-0813">Transport</keyword>
<dbReference type="InterPro" id="IPR024298">
    <property type="entry name" value="Sec16_Sec23-bd"/>
</dbReference>
<dbReference type="Pfam" id="PF00400">
    <property type="entry name" value="WD40"/>
    <property type="match status" value="2"/>
</dbReference>
<accession>A0A9K3L1H3</accession>
<keyword evidence="11" id="KW-1185">Reference proteome</keyword>
<dbReference type="PANTHER" id="PTHR13923:SF11">
    <property type="entry name" value="SECRETORY 31, ISOFORM D"/>
    <property type="match status" value="1"/>
</dbReference>
<keyword evidence="5" id="KW-0256">Endoplasmic reticulum</keyword>
<reference evidence="10" key="1">
    <citation type="journal article" date="2021" name="Sci. Rep.">
        <title>Diploid genomic architecture of Nitzschia inconspicua, an elite biomass production diatom.</title>
        <authorList>
            <person name="Oliver A."/>
            <person name="Podell S."/>
            <person name="Pinowska A."/>
            <person name="Traller J.C."/>
            <person name="Smith S.R."/>
            <person name="McClure R."/>
            <person name="Beliaev A."/>
            <person name="Bohutskyi P."/>
            <person name="Hill E.A."/>
            <person name="Rabines A."/>
            <person name="Zheng H."/>
            <person name="Allen L.Z."/>
            <person name="Kuo A."/>
            <person name="Grigoriev I.V."/>
            <person name="Allen A.E."/>
            <person name="Hazlebeck D."/>
            <person name="Allen E.E."/>
        </authorList>
    </citation>
    <scope>NUCLEOTIDE SEQUENCE</scope>
    <source>
        <strain evidence="10">Hildebrandi</strain>
    </source>
</reference>
<feature type="compositionally biased region" description="Polar residues" evidence="8">
    <location>
        <begin position="887"/>
        <end position="909"/>
    </location>
</feature>